<dbReference type="OrthoDB" id="6690820at2"/>
<reference evidence="1 2" key="1">
    <citation type="journal article" date="2019" name="ISME J.">
        <title>Candidatus Macondimonas diazotrophica, a novel gammaproteobacterial genus dominating crude-oil-contaminated coastal sediments.</title>
        <authorList>
            <person name="Karthikeyan S."/>
            <person name="Konstantinidis K."/>
        </authorList>
    </citation>
    <scope>NUCLEOTIDE SEQUENCE [LARGE SCALE GENOMIC DNA]</scope>
    <source>
        <strain evidence="1 2">KTK01</strain>
    </source>
</reference>
<dbReference type="AlphaFoldDB" id="A0A4Z0FAR7"/>
<comment type="caution">
    <text evidence="1">The sequence shown here is derived from an EMBL/GenBank/DDBJ whole genome shotgun (WGS) entry which is preliminary data.</text>
</comment>
<protein>
    <submittedName>
        <fullName evidence="1">Uncharacterized protein</fullName>
    </submittedName>
</protein>
<evidence type="ECO:0000313" key="2">
    <source>
        <dbReference type="Proteomes" id="UP000297890"/>
    </source>
</evidence>
<dbReference type="EMBL" id="SRIO01000008">
    <property type="protein sequence ID" value="TFZ82554.1"/>
    <property type="molecule type" value="Genomic_DNA"/>
</dbReference>
<dbReference type="RefSeq" id="WP_135281800.1">
    <property type="nucleotide sequence ID" value="NZ_SRIO01000008.1"/>
</dbReference>
<proteinExistence type="predicted"/>
<organism evidence="1 2">
    <name type="scientific">Candidatus Macondimonas diazotrophica</name>
    <dbReference type="NCBI Taxonomy" id="2305248"/>
    <lineage>
        <taxon>Bacteria</taxon>
        <taxon>Pseudomonadati</taxon>
        <taxon>Pseudomonadota</taxon>
        <taxon>Gammaproteobacteria</taxon>
        <taxon>Chromatiales</taxon>
        <taxon>Ectothiorhodospiraceae</taxon>
        <taxon>Candidatus Macondimonas</taxon>
    </lineage>
</organism>
<gene>
    <name evidence="1" type="ORF">E4680_07540</name>
</gene>
<accession>A0A4Z0FAR7</accession>
<dbReference type="Proteomes" id="UP000297890">
    <property type="component" value="Unassembled WGS sequence"/>
</dbReference>
<name>A0A4Z0FAR7_9GAMM</name>
<evidence type="ECO:0000313" key="1">
    <source>
        <dbReference type="EMBL" id="TFZ82554.1"/>
    </source>
</evidence>
<keyword evidence="2" id="KW-1185">Reference proteome</keyword>
<sequence length="115" mass="12978">MNKKLLPAGFEELEAFAERWAKPSFAARYQVRITSTMDEIQTFYQAMISAMDRCAAHFDGFAPTDDLPDASRRLLYLTYAAMNVSPAVELYKQPDVWLGFEAHRVALIDRIGIGG</sequence>